<keyword evidence="5" id="KW-0547">Nucleotide-binding</keyword>
<name>A0A660L8Z0_9ACTN</name>
<dbReference type="PANTHER" id="PTHR43790:SF4">
    <property type="entry name" value="GUANOSINE IMPORT ATP-BINDING PROTEIN NUPO"/>
    <property type="match status" value="1"/>
</dbReference>
<evidence type="ECO:0000313" key="10">
    <source>
        <dbReference type="EMBL" id="RKQ91502.1"/>
    </source>
</evidence>
<dbReference type="PROSITE" id="PS00211">
    <property type="entry name" value="ABC_TRANSPORTER_1"/>
    <property type="match status" value="2"/>
</dbReference>
<feature type="domain" description="ABC transporter" evidence="9">
    <location>
        <begin position="235"/>
        <end position="484"/>
    </location>
</feature>
<keyword evidence="8" id="KW-0472">Membrane</keyword>
<accession>A0A660L8Z0</accession>
<evidence type="ECO:0000313" key="11">
    <source>
        <dbReference type="Proteomes" id="UP000278962"/>
    </source>
</evidence>
<evidence type="ECO:0000256" key="3">
    <source>
        <dbReference type="ARBA" id="ARBA00022475"/>
    </source>
</evidence>
<evidence type="ECO:0000256" key="1">
    <source>
        <dbReference type="ARBA" id="ARBA00004202"/>
    </source>
</evidence>
<keyword evidence="3" id="KW-1003">Cell membrane</keyword>
<gene>
    <name evidence="10" type="ORF">C8N24_1324</name>
</gene>
<dbReference type="Proteomes" id="UP000278962">
    <property type="component" value="Unassembled WGS sequence"/>
</dbReference>
<evidence type="ECO:0000256" key="6">
    <source>
        <dbReference type="ARBA" id="ARBA00022840"/>
    </source>
</evidence>
<protein>
    <submittedName>
        <fullName evidence="10">Nucleoside ABC transporter ATP-binding protein</fullName>
    </submittedName>
</protein>
<reference evidence="10 11" key="1">
    <citation type="submission" date="2018-10" db="EMBL/GenBank/DDBJ databases">
        <title>Genomic Encyclopedia of Archaeal and Bacterial Type Strains, Phase II (KMG-II): from individual species to whole genera.</title>
        <authorList>
            <person name="Goeker M."/>
        </authorList>
    </citation>
    <scope>NUCLEOTIDE SEQUENCE [LARGE SCALE GENOMIC DNA]</scope>
    <source>
        <strain evidence="10 11">DSM 14954</strain>
    </source>
</reference>
<keyword evidence="4" id="KW-0677">Repeat</keyword>
<comment type="subcellular location">
    <subcellularLocation>
        <location evidence="1">Cell membrane</location>
        <topology evidence="1">Peripheral membrane protein</topology>
    </subcellularLocation>
</comment>
<sequence>MIALSGIEKRYGAVTALGGVDLTVERGTVHAVVGENGAGKTTLMGVLAGIVAPDAGTITLDGTPARIASVEDAYAHGIGMVHQHFRLFRRLTVAENVVMGREPKRRGGYDHAAAEALVDELGRRHGLRVDPRARVGELSVGDQQRVELLRALHRAAEVLILDEPTAVLTPQETDGLFSVMRDLAGQGRTVLFISHKLREVLAVSDMVTVLRRGAVTGVRRAAETDERELAGLMVGRAIDTARVEAPTPPGEPLLQLGGFGGRGLAPTDLEVRGGEIVGVAGVAGNGQTELAELIAGLRERDAGTLWVNGQDVSDATVAQRRAAGLAHIPEDRYARGLAREASIAENLEMGRHGRRFLLDRGGMNRRARELVKAFDVRAGDVGDRAATLSGGNAQKLVIARELAGDPAVVLAAQPTRGVDIGAAEFVHGQLRAARDRGAAVLLISADLDELLALADRIVVLYEGAIVGESRDEAELGLLMAGAHA</sequence>
<dbReference type="EMBL" id="RBIL01000001">
    <property type="protein sequence ID" value="RKQ91502.1"/>
    <property type="molecule type" value="Genomic_DNA"/>
</dbReference>
<dbReference type="InterPro" id="IPR003593">
    <property type="entry name" value="AAA+_ATPase"/>
</dbReference>
<dbReference type="Gene3D" id="3.40.50.300">
    <property type="entry name" value="P-loop containing nucleotide triphosphate hydrolases"/>
    <property type="match status" value="2"/>
</dbReference>
<dbReference type="PANTHER" id="PTHR43790">
    <property type="entry name" value="CARBOHYDRATE TRANSPORT ATP-BINDING PROTEIN MG119-RELATED"/>
    <property type="match status" value="1"/>
</dbReference>
<evidence type="ECO:0000256" key="2">
    <source>
        <dbReference type="ARBA" id="ARBA00022448"/>
    </source>
</evidence>
<dbReference type="InterPro" id="IPR003439">
    <property type="entry name" value="ABC_transporter-like_ATP-bd"/>
</dbReference>
<dbReference type="FunFam" id="3.40.50.300:FF:000127">
    <property type="entry name" value="Ribose import ATP-binding protein RbsA"/>
    <property type="match status" value="1"/>
</dbReference>
<evidence type="ECO:0000256" key="8">
    <source>
        <dbReference type="ARBA" id="ARBA00023136"/>
    </source>
</evidence>
<dbReference type="InterPro" id="IPR017871">
    <property type="entry name" value="ABC_transporter-like_CS"/>
</dbReference>
<keyword evidence="11" id="KW-1185">Reference proteome</keyword>
<dbReference type="GO" id="GO:0005886">
    <property type="term" value="C:plasma membrane"/>
    <property type="evidence" value="ECO:0007669"/>
    <property type="project" value="UniProtKB-SubCell"/>
</dbReference>
<feature type="domain" description="ABC transporter" evidence="9">
    <location>
        <begin position="2"/>
        <end position="237"/>
    </location>
</feature>
<dbReference type="PROSITE" id="PS50893">
    <property type="entry name" value="ABC_TRANSPORTER_2"/>
    <property type="match status" value="2"/>
</dbReference>
<dbReference type="GO" id="GO:0005524">
    <property type="term" value="F:ATP binding"/>
    <property type="evidence" value="ECO:0007669"/>
    <property type="project" value="UniProtKB-KW"/>
</dbReference>
<keyword evidence="7" id="KW-1278">Translocase</keyword>
<dbReference type="GO" id="GO:0016887">
    <property type="term" value="F:ATP hydrolysis activity"/>
    <property type="evidence" value="ECO:0007669"/>
    <property type="project" value="InterPro"/>
</dbReference>
<dbReference type="AlphaFoldDB" id="A0A660L8Z0"/>
<dbReference type="Pfam" id="PF00005">
    <property type="entry name" value="ABC_tran"/>
    <property type="match status" value="2"/>
</dbReference>
<evidence type="ECO:0000256" key="7">
    <source>
        <dbReference type="ARBA" id="ARBA00022967"/>
    </source>
</evidence>
<proteinExistence type="predicted"/>
<evidence type="ECO:0000256" key="4">
    <source>
        <dbReference type="ARBA" id="ARBA00022737"/>
    </source>
</evidence>
<dbReference type="RefSeq" id="WP_121249168.1">
    <property type="nucleotide sequence ID" value="NZ_RBIL01000001.1"/>
</dbReference>
<dbReference type="CDD" id="cd03215">
    <property type="entry name" value="ABC_Carb_Monos_II"/>
    <property type="match status" value="1"/>
</dbReference>
<dbReference type="SMART" id="SM00382">
    <property type="entry name" value="AAA"/>
    <property type="match status" value="2"/>
</dbReference>
<dbReference type="InterPro" id="IPR050107">
    <property type="entry name" value="ABC_carbohydrate_import_ATPase"/>
</dbReference>
<dbReference type="InterPro" id="IPR027417">
    <property type="entry name" value="P-loop_NTPase"/>
</dbReference>
<comment type="caution">
    <text evidence="10">The sequence shown here is derived from an EMBL/GenBank/DDBJ whole genome shotgun (WGS) entry which is preliminary data.</text>
</comment>
<evidence type="ECO:0000256" key="5">
    <source>
        <dbReference type="ARBA" id="ARBA00022741"/>
    </source>
</evidence>
<dbReference type="OrthoDB" id="5515229at2"/>
<dbReference type="CDD" id="cd03216">
    <property type="entry name" value="ABC_Carb_Monos_I"/>
    <property type="match status" value="1"/>
</dbReference>
<dbReference type="SUPFAM" id="SSF52540">
    <property type="entry name" value="P-loop containing nucleoside triphosphate hydrolases"/>
    <property type="match status" value="2"/>
</dbReference>
<organism evidence="10 11">
    <name type="scientific">Solirubrobacter pauli</name>
    <dbReference type="NCBI Taxonomy" id="166793"/>
    <lineage>
        <taxon>Bacteria</taxon>
        <taxon>Bacillati</taxon>
        <taxon>Actinomycetota</taxon>
        <taxon>Thermoleophilia</taxon>
        <taxon>Solirubrobacterales</taxon>
        <taxon>Solirubrobacteraceae</taxon>
        <taxon>Solirubrobacter</taxon>
    </lineage>
</organism>
<evidence type="ECO:0000259" key="9">
    <source>
        <dbReference type="PROSITE" id="PS50893"/>
    </source>
</evidence>
<keyword evidence="6 10" id="KW-0067">ATP-binding</keyword>
<keyword evidence="2" id="KW-0813">Transport</keyword>